<comment type="similarity">
    <text evidence="11">Belongs to the dynactin subunit 4 family.</text>
</comment>
<dbReference type="STRING" id="1344416.A0A139ADY0"/>
<sequence length="218" mass="23752">MIEDSFAAKEPSHPILYSCSCNGSIRPGSDVLTGPTTALFPLSQLYFCDSNTDIRCPFCTSEEFSGCFCPNCLFDSVTIAVKTEKARCNRQCFDCPVCFSALAIVPVPLADSTVTAVVLSSDSDHQNGFGSPDVIHSFVPVLPLGFFFSGVRLGARQTYRSGVWHKCNCFSTPHERGVRSATILLRESFCNEYADGNAVRAIEFPHGILDGRQWPAGD</sequence>
<accession>A0A139ADY0</accession>
<evidence type="ECO:0000256" key="2">
    <source>
        <dbReference type="ARBA" id="ARBA00004529"/>
    </source>
</evidence>
<dbReference type="OrthoDB" id="283815at2759"/>
<evidence type="ECO:0000256" key="10">
    <source>
        <dbReference type="ARBA" id="ARBA00023212"/>
    </source>
</evidence>
<dbReference type="AlphaFoldDB" id="A0A139ADY0"/>
<dbReference type="InterPro" id="IPR008603">
    <property type="entry name" value="DCTN4"/>
</dbReference>
<reference evidence="14 15" key="1">
    <citation type="journal article" date="2015" name="Genome Biol. Evol.">
        <title>Phylogenomic analyses indicate that early fungi evolved digesting cell walls of algal ancestors of land plants.</title>
        <authorList>
            <person name="Chang Y."/>
            <person name="Wang S."/>
            <person name="Sekimoto S."/>
            <person name="Aerts A.L."/>
            <person name="Choi C."/>
            <person name="Clum A."/>
            <person name="LaButti K.M."/>
            <person name="Lindquist E.A."/>
            <person name="Yee Ngan C."/>
            <person name="Ohm R.A."/>
            <person name="Salamov A.A."/>
            <person name="Grigoriev I.V."/>
            <person name="Spatafora J.W."/>
            <person name="Berbee M.L."/>
        </authorList>
    </citation>
    <scope>NUCLEOTIDE SEQUENCE [LARGE SCALE GENOMIC DNA]</scope>
    <source>
        <strain evidence="14 15">JEL478</strain>
    </source>
</reference>
<evidence type="ECO:0000256" key="6">
    <source>
        <dbReference type="ARBA" id="ARBA00022553"/>
    </source>
</evidence>
<keyword evidence="15" id="KW-1185">Reference proteome</keyword>
<keyword evidence="4" id="KW-0963">Cytoplasm</keyword>
<keyword evidence="9" id="KW-0175">Coiled coil</keyword>
<keyword evidence="10" id="KW-0206">Cytoskeleton</keyword>
<dbReference type="Pfam" id="PF05502">
    <property type="entry name" value="Dynactin_p62"/>
    <property type="match status" value="1"/>
</dbReference>
<evidence type="ECO:0000256" key="11">
    <source>
        <dbReference type="ARBA" id="ARBA00034776"/>
    </source>
</evidence>
<keyword evidence="7" id="KW-0832">Ubl conjugation</keyword>
<organism evidence="14 15">
    <name type="scientific">Gonapodya prolifera (strain JEL478)</name>
    <name type="common">Monoblepharis prolifera</name>
    <dbReference type="NCBI Taxonomy" id="1344416"/>
    <lineage>
        <taxon>Eukaryota</taxon>
        <taxon>Fungi</taxon>
        <taxon>Fungi incertae sedis</taxon>
        <taxon>Chytridiomycota</taxon>
        <taxon>Chytridiomycota incertae sedis</taxon>
        <taxon>Monoblepharidomycetes</taxon>
        <taxon>Monoblepharidales</taxon>
        <taxon>Gonapodyaceae</taxon>
        <taxon>Gonapodya</taxon>
    </lineage>
</organism>
<protein>
    <recommendedName>
        <fullName evidence="12">Dynactin subunit 4</fullName>
    </recommendedName>
</protein>
<keyword evidence="8" id="KW-0007">Acetylation</keyword>
<name>A0A139ADY0_GONPJ</name>
<dbReference type="PANTHER" id="PTHR13034:SF2">
    <property type="entry name" value="DYNACTIN SUBUNIT 4"/>
    <property type="match status" value="1"/>
</dbReference>
<dbReference type="GO" id="GO:0001725">
    <property type="term" value="C:stress fiber"/>
    <property type="evidence" value="ECO:0007669"/>
    <property type="project" value="UniProtKB-SubCell"/>
</dbReference>
<keyword evidence="6" id="KW-0597">Phosphoprotein</keyword>
<evidence type="ECO:0000313" key="14">
    <source>
        <dbReference type="EMBL" id="KXS15022.1"/>
    </source>
</evidence>
<gene>
    <name evidence="14" type="ORF">M427DRAFT_333725</name>
</gene>
<evidence type="ECO:0000256" key="7">
    <source>
        <dbReference type="ARBA" id="ARBA00022843"/>
    </source>
</evidence>
<comment type="subcellular location">
    <subcellularLocation>
        <location evidence="1">Cytoplasm</location>
        <location evidence="1">Cytoskeleton</location>
        <location evidence="1">Microtubule organizing center</location>
        <location evidence="1">Centrosome</location>
    </subcellularLocation>
    <subcellularLocation>
        <location evidence="2">Cytoplasm</location>
        <location evidence="2">Cytoskeleton</location>
        <location evidence="2">Stress fiber</location>
    </subcellularLocation>
    <subcellularLocation>
        <location evidence="3">Cytoplasm</location>
        <location evidence="3">Myofibril</location>
    </subcellularLocation>
</comment>
<evidence type="ECO:0000256" key="3">
    <source>
        <dbReference type="ARBA" id="ARBA00004657"/>
    </source>
</evidence>
<comment type="subunit">
    <text evidence="13">Subunit of dynactin, a multiprotein complex part of a tripartite complex with dynein and a adapter, such as BICDL1, BICD2 or HOOK3. The dynactin complex is built around ACTR1A/ACTB filament and consists of an actin-related filament composed of a shoulder domain, a pointed end and a barbed end. Its length is defined by its flexible shoulder domain. The soulder is composed of 2 DCTN1 subunits, 4 DCTN2 and 2 DCTN3. The 4 DCNT2 (via N-terminus) bind the ACTR1A filament and act as molecular rulers to determine the length. The pointed end is important for binding dynein-dynactin cargo adapters. Consists of 4 subunits: ACTR10, DCNT4, DCTN5 and DCTN6. The barbed end is composed of a CAPZA1:CAPZB heterodimers, which binds ACTR1A/ACTB filament and dynactin and stabilizes dynactin. Interacts with ATP7B, but not ATP7A, in a copper-dependent manner. Interacts with ANK2; this interaction is required for localization at costameres. Interacts with N4BP2L1.</text>
</comment>
<evidence type="ECO:0000256" key="4">
    <source>
        <dbReference type="ARBA" id="ARBA00022490"/>
    </source>
</evidence>
<evidence type="ECO:0000256" key="8">
    <source>
        <dbReference type="ARBA" id="ARBA00022990"/>
    </source>
</evidence>
<evidence type="ECO:0000256" key="9">
    <source>
        <dbReference type="ARBA" id="ARBA00023054"/>
    </source>
</evidence>
<proteinExistence type="inferred from homology"/>
<evidence type="ECO:0000256" key="5">
    <source>
        <dbReference type="ARBA" id="ARBA00022499"/>
    </source>
</evidence>
<evidence type="ECO:0000256" key="13">
    <source>
        <dbReference type="ARBA" id="ARBA00093507"/>
    </source>
</evidence>
<evidence type="ECO:0000256" key="1">
    <source>
        <dbReference type="ARBA" id="ARBA00004300"/>
    </source>
</evidence>
<dbReference type="Proteomes" id="UP000070544">
    <property type="component" value="Unassembled WGS sequence"/>
</dbReference>
<dbReference type="PANTHER" id="PTHR13034">
    <property type="entry name" value="DYNACTIN P62 SUBUNIT"/>
    <property type="match status" value="1"/>
</dbReference>
<evidence type="ECO:0000313" key="15">
    <source>
        <dbReference type="Proteomes" id="UP000070544"/>
    </source>
</evidence>
<dbReference type="EMBL" id="KQ965765">
    <property type="protein sequence ID" value="KXS15022.1"/>
    <property type="molecule type" value="Genomic_DNA"/>
</dbReference>
<evidence type="ECO:0000256" key="12">
    <source>
        <dbReference type="ARBA" id="ARBA00034864"/>
    </source>
</evidence>
<dbReference type="GO" id="GO:0005869">
    <property type="term" value="C:dynactin complex"/>
    <property type="evidence" value="ECO:0007669"/>
    <property type="project" value="InterPro"/>
</dbReference>
<keyword evidence="5" id="KW-1017">Isopeptide bond</keyword>